<evidence type="ECO:0000313" key="1">
    <source>
        <dbReference type="EMBL" id="MFD1798503.1"/>
    </source>
</evidence>
<keyword evidence="2" id="KW-1185">Reference proteome</keyword>
<gene>
    <name evidence="1" type="ORF">ACFSBK_01330</name>
</gene>
<proteinExistence type="predicted"/>
<dbReference type="EMBL" id="JBHUFF010000006">
    <property type="protein sequence ID" value="MFD1798503.1"/>
    <property type="molecule type" value="Genomic_DNA"/>
</dbReference>
<sequence length="122" mass="14422">MKNTINIGLYVENVEENASFWKQYLKAKEIERIELGNFVAITLEVSPYCHFQLLDIDFIREQSPEVADNKPSILIHTPIFAEIHDQLEKDHYYTGEYVYQGDFRTFNFKDNAGDYYAVREMN</sequence>
<dbReference type="SUPFAM" id="SSF54593">
    <property type="entry name" value="Glyoxalase/Bleomycin resistance protein/Dihydroxybiphenyl dioxygenase"/>
    <property type="match status" value="1"/>
</dbReference>
<name>A0ABW4NK71_9LACT</name>
<dbReference type="RefSeq" id="WP_058919610.1">
    <property type="nucleotide sequence ID" value="NZ_JBHSQC010000005.1"/>
</dbReference>
<dbReference type="Proteomes" id="UP001597285">
    <property type="component" value="Unassembled WGS sequence"/>
</dbReference>
<comment type="caution">
    <text evidence="1">The sequence shown here is derived from an EMBL/GenBank/DDBJ whole genome shotgun (WGS) entry which is preliminary data.</text>
</comment>
<reference evidence="2" key="1">
    <citation type="journal article" date="2019" name="Int. J. Syst. Evol. Microbiol.">
        <title>The Global Catalogue of Microorganisms (GCM) 10K type strain sequencing project: providing services to taxonomists for standard genome sequencing and annotation.</title>
        <authorList>
            <consortium name="The Broad Institute Genomics Platform"/>
            <consortium name="The Broad Institute Genome Sequencing Center for Infectious Disease"/>
            <person name="Wu L."/>
            <person name="Ma J."/>
        </authorList>
    </citation>
    <scope>NUCLEOTIDE SEQUENCE [LARGE SCALE GENOMIC DNA]</scope>
    <source>
        <strain evidence="2">KCTC 42143</strain>
    </source>
</reference>
<organism evidence="1 2">
    <name type="scientific">Carnobacterium antarcticum</name>
    <dbReference type="NCBI Taxonomy" id="2126436"/>
    <lineage>
        <taxon>Bacteria</taxon>
        <taxon>Bacillati</taxon>
        <taxon>Bacillota</taxon>
        <taxon>Bacilli</taxon>
        <taxon>Lactobacillales</taxon>
        <taxon>Carnobacteriaceae</taxon>
        <taxon>Carnobacterium</taxon>
    </lineage>
</organism>
<evidence type="ECO:0008006" key="3">
    <source>
        <dbReference type="Google" id="ProtNLM"/>
    </source>
</evidence>
<evidence type="ECO:0000313" key="2">
    <source>
        <dbReference type="Proteomes" id="UP001597285"/>
    </source>
</evidence>
<accession>A0ABW4NK71</accession>
<dbReference type="InterPro" id="IPR029068">
    <property type="entry name" value="Glyas_Bleomycin-R_OHBP_Dase"/>
</dbReference>
<protein>
    <recommendedName>
        <fullName evidence="3">VOC domain-containing protein</fullName>
    </recommendedName>
</protein>